<dbReference type="EMBL" id="BK032597">
    <property type="protein sequence ID" value="DAF50544.1"/>
    <property type="molecule type" value="Genomic_DNA"/>
</dbReference>
<feature type="compositionally biased region" description="Gly residues" evidence="1">
    <location>
        <begin position="364"/>
        <end position="374"/>
    </location>
</feature>
<feature type="domain" description="Glycine-rich" evidence="2">
    <location>
        <begin position="188"/>
        <end position="397"/>
    </location>
</feature>
<dbReference type="InterPro" id="IPR049304">
    <property type="entry name" value="Gly_rich_dom"/>
</dbReference>
<protein>
    <recommendedName>
        <fullName evidence="2">Glycine-rich domain-containing protein</fullName>
    </recommendedName>
</protein>
<sequence length="406" mass="42236">MSEVFIPLGGAGGKNRGMAAVLGDSTPFSNAGAVMSLPLPAGNYKKSVSNPRTSYGDGKNSEVTISKELLKKMAIEAFGITSITNFSAAMYAHKQVRLTWSRPTRGLWSGVHFAFKYNSMPDGIYDGFTFWDSADVHYETRPLQEGLLYIRAYSYVETNQGRWYDYDGTPVYTTIQVTGISGSVTLGAGAGTWTVPEGVRRIRYILVGRGGNGGLGNYYCPGGGGGGGYFTTGYMDVSPGQNISWIVPTAEKQATVFNGVTANAGWSPAIGEVRLSGGNGHYASGGNGGSGGSAYAGTPGSDGGDGTVGAWSVSYGRRGDKTTYNLEIWGGTGQHSTTRGFNGVLYSTGGYAGKKTYNSAGSPGTDGLGNGGNGVNNQTRENDLPPGNGGTGCIYIAWGSSMNDGS</sequence>
<accession>A0A8S5SHZ5</accession>
<organism evidence="3">
    <name type="scientific">Siphoviridae sp. cthH09</name>
    <dbReference type="NCBI Taxonomy" id="2827915"/>
    <lineage>
        <taxon>Viruses</taxon>
        <taxon>Duplodnaviria</taxon>
        <taxon>Heunggongvirae</taxon>
        <taxon>Uroviricota</taxon>
        <taxon>Caudoviricetes</taxon>
    </lineage>
</organism>
<evidence type="ECO:0000259" key="2">
    <source>
        <dbReference type="Pfam" id="PF21722"/>
    </source>
</evidence>
<evidence type="ECO:0000313" key="3">
    <source>
        <dbReference type="EMBL" id="DAF50544.1"/>
    </source>
</evidence>
<evidence type="ECO:0000256" key="1">
    <source>
        <dbReference type="SAM" id="MobiDB-lite"/>
    </source>
</evidence>
<feature type="region of interest" description="Disordered" evidence="1">
    <location>
        <begin position="362"/>
        <end position="388"/>
    </location>
</feature>
<dbReference type="Pfam" id="PF21722">
    <property type="entry name" value="Gly_rich_2"/>
    <property type="match status" value="1"/>
</dbReference>
<reference evidence="3" key="1">
    <citation type="journal article" date="2021" name="Proc. Natl. Acad. Sci. U.S.A.">
        <title>A Catalog of Tens of Thousands of Viruses from Human Metagenomes Reveals Hidden Associations with Chronic Diseases.</title>
        <authorList>
            <person name="Tisza M.J."/>
            <person name="Buck C.B."/>
        </authorList>
    </citation>
    <scope>NUCLEOTIDE SEQUENCE</scope>
    <source>
        <strain evidence="3">CthH09</strain>
    </source>
</reference>
<proteinExistence type="predicted"/>
<name>A0A8S5SHZ5_9CAUD</name>